<dbReference type="GO" id="GO:0008237">
    <property type="term" value="F:metallopeptidase activity"/>
    <property type="evidence" value="ECO:0007669"/>
    <property type="project" value="InterPro"/>
</dbReference>
<proteinExistence type="predicted"/>
<dbReference type="Pfam" id="PF05649">
    <property type="entry name" value="Peptidase_M13_N"/>
    <property type="match status" value="1"/>
</dbReference>
<dbReference type="GO" id="GO:0006508">
    <property type="term" value="P:proteolysis"/>
    <property type="evidence" value="ECO:0007669"/>
    <property type="project" value="InterPro"/>
</dbReference>
<dbReference type="Proteomes" id="UP000887577">
    <property type="component" value="Unplaced"/>
</dbReference>
<dbReference type="Gene3D" id="3.40.390.10">
    <property type="entry name" value="Collagenase (Catalytic Domain)"/>
    <property type="match status" value="1"/>
</dbReference>
<dbReference type="AlphaFoldDB" id="A0A914YWF4"/>
<dbReference type="InterPro" id="IPR008753">
    <property type="entry name" value="Peptidase_M13_N"/>
</dbReference>
<reference evidence="3" key="1">
    <citation type="submission" date="2022-11" db="UniProtKB">
        <authorList>
            <consortium name="WormBaseParasite"/>
        </authorList>
    </citation>
    <scope>IDENTIFICATION</scope>
</reference>
<evidence type="ECO:0000259" key="1">
    <source>
        <dbReference type="Pfam" id="PF05649"/>
    </source>
</evidence>
<protein>
    <submittedName>
        <fullName evidence="3">Peptidase M13 N-terminal domain-containing protein</fullName>
    </submittedName>
</protein>
<dbReference type="Gene3D" id="1.10.1380.10">
    <property type="entry name" value="Neutral endopeptidase , domain2"/>
    <property type="match status" value="1"/>
</dbReference>
<organism evidence="2 3">
    <name type="scientific">Panagrolaimus superbus</name>
    <dbReference type="NCBI Taxonomy" id="310955"/>
    <lineage>
        <taxon>Eukaryota</taxon>
        <taxon>Metazoa</taxon>
        <taxon>Ecdysozoa</taxon>
        <taxon>Nematoda</taxon>
        <taxon>Chromadorea</taxon>
        <taxon>Rhabditida</taxon>
        <taxon>Tylenchina</taxon>
        <taxon>Panagrolaimomorpha</taxon>
        <taxon>Panagrolaimoidea</taxon>
        <taxon>Panagrolaimidae</taxon>
        <taxon>Panagrolaimus</taxon>
    </lineage>
</organism>
<feature type="domain" description="Peptidase M13 N-terminal" evidence="1">
    <location>
        <begin position="12"/>
        <end position="157"/>
    </location>
</feature>
<dbReference type="SUPFAM" id="SSF55486">
    <property type="entry name" value="Metalloproteases ('zincins'), catalytic domain"/>
    <property type="match status" value="1"/>
</dbReference>
<evidence type="ECO:0000313" key="3">
    <source>
        <dbReference type="WBParaSite" id="PSU_v2.g4299.t1"/>
    </source>
</evidence>
<dbReference type="InterPro" id="IPR024079">
    <property type="entry name" value="MetalloPept_cat_dom_sf"/>
</dbReference>
<accession>A0A914YWF4</accession>
<name>A0A914YWF4_9BILA</name>
<keyword evidence="2" id="KW-1185">Reference proteome</keyword>
<sequence>MTRSIDDKIPICENFYRHTCGKFHFENPSNPNQLINYKTRLDDGLEKEIHDLLTAPSTQPSFSLQFSKGLFNQCSDFSLRESIGAEPLLSLLRNLPCGPLFPGCNGFNEKAFSWERSSGMMDLYAGNLNIIVFDKDTNSQNPQEIILSFKAPDFSMLLDDSKMRIESLQPQSASEFQALLSVQLKGTIINSTITELFGFRWDKNQQGQLEEMIQLLVNLDEVRNLYYFAFNIQ</sequence>
<dbReference type="InterPro" id="IPR042089">
    <property type="entry name" value="Peptidase_M13_dom_2"/>
</dbReference>
<evidence type="ECO:0000313" key="2">
    <source>
        <dbReference type="Proteomes" id="UP000887577"/>
    </source>
</evidence>
<dbReference type="WBParaSite" id="PSU_v2.g4299.t1">
    <property type="protein sequence ID" value="PSU_v2.g4299.t1"/>
    <property type="gene ID" value="PSU_v2.g4299"/>
</dbReference>